<dbReference type="InterPro" id="IPR027408">
    <property type="entry name" value="PNPase/RNase_PH_dom_sf"/>
</dbReference>
<dbReference type="GO" id="GO:0000176">
    <property type="term" value="C:nuclear exosome (RNase complex)"/>
    <property type="evidence" value="ECO:0007669"/>
    <property type="project" value="TreeGrafter"/>
</dbReference>
<organism evidence="13">
    <name type="scientific">Notodromas monacha</name>
    <dbReference type="NCBI Taxonomy" id="399045"/>
    <lineage>
        <taxon>Eukaryota</taxon>
        <taxon>Metazoa</taxon>
        <taxon>Ecdysozoa</taxon>
        <taxon>Arthropoda</taxon>
        <taxon>Crustacea</taxon>
        <taxon>Oligostraca</taxon>
        <taxon>Ostracoda</taxon>
        <taxon>Podocopa</taxon>
        <taxon>Podocopida</taxon>
        <taxon>Cypridocopina</taxon>
        <taxon>Cypridoidea</taxon>
        <taxon>Cyprididae</taxon>
        <taxon>Notodromas</taxon>
    </lineage>
</organism>
<feature type="domain" description="Exoribonuclease phosphorolytic" evidence="11">
    <location>
        <begin position="209"/>
        <end position="345"/>
    </location>
</feature>
<evidence type="ECO:0000256" key="4">
    <source>
        <dbReference type="ARBA" id="ARBA00022490"/>
    </source>
</evidence>
<gene>
    <name evidence="13" type="ORF">NMOB1V02_LOCUS4354</name>
</gene>
<dbReference type="GO" id="GO:0000177">
    <property type="term" value="C:cytoplasmic exosome (RNase complex)"/>
    <property type="evidence" value="ECO:0007669"/>
    <property type="project" value="TreeGrafter"/>
</dbReference>
<evidence type="ECO:0000256" key="3">
    <source>
        <dbReference type="ARBA" id="ARBA00006678"/>
    </source>
</evidence>
<dbReference type="GO" id="GO:0071038">
    <property type="term" value="P:TRAMP-dependent tRNA surveillance pathway"/>
    <property type="evidence" value="ECO:0007669"/>
    <property type="project" value="TreeGrafter"/>
</dbReference>
<evidence type="ECO:0000313" key="14">
    <source>
        <dbReference type="Proteomes" id="UP000678499"/>
    </source>
</evidence>
<evidence type="ECO:0000256" key="7">
    <source>
        <dbReference type="ARBA" id="ARBA00022884"/>
    </source>
</evidence>
<evidence type="ECO:0000256" key="8">
    <source>
        <dbReference type="ARBA" id="ARBA00023242"/>
    </source>
</evidence>
<keyword evidence="14" id="KW-1185">Reference proteome</keyword>
<dbReference type="GO" id="GO:0016075">
    <property type="term" value="P:rRNA catabolic process"/>
    <property type="evidence" value="ECO:0007669"/>
    <property type="project" value="TreeGrafter"/>
</dbReference>
<dbReference type="PANTHER" id="PTHR11097">
    <property type="entry name" value="EXOSOME COMPLEX EXONUCLEASE RIBOSOMAL RNA PROCESSING PROTEIN"/>
    <property type="match status" value="1"/>
</dbReference>
<dbReference type="Gene3D" id="3.30.230.70">
    <property type="entry name" value="GHMP Kinase, N-terminal domain"/>
    <property type="match status" value="1"/>
</dbReference>
<evidence type="ECO:0000313" key="13">
    <source>
        <dbReference type="EMBL" id="CAD7276598.1"/>
    </source>
</evidence>
<keyword evidence="8" id="KW-0539">Nucleus</keyword>
<protein>
    <recommendedName>
        <fullName evidence="9">Ribosomal RNA-processing protein 43</fullName>
    </recommendedName>
</protein>
<dbReference type="PANTHER" id="PTHR11097:SF9">
    <property type="entry name" value="EXOSOME COMPLEX COMPONENT RRP43"/>
    <property type="match status" value="1"/>
</dbReference>
<dbReference type="GO" id="GO:0071035">
    <property type="term" value="P:nuclear polyadenylation-dependent rRNA catabolic process"/>
    <property type="evidence" value="ECO:0007669"/>
    <property type="project" value="TreeGrafter"/>
</dbReference>
<keyword evidence="6" id="KW-0271">Exosome</keyword>
<proteinExistence type="inferred from homology"/>
<dbReference type="Pfam" id="PF03725">
    <property type="entry name" value="RNase_PH_C"/>
    <property type="match status" value="1"/>
</dbReference>
<evidence type="ECO:0000259" key="11">
    <source>
        <dbReference type="Pfam" id="PF01138"/>
    </source>
</evidence>
<dbReference type="Proteomes" id="UP000678499">
    <property type="component" value="Unassembled WGS sequence"/>
</dbReference>
<dbReference type="GO" id="GO:0035925">
    <property type="term" value="F:mRNA 3'-UTR AU-rich region binding"/>
    <property type="evidence" value="ECO:0007669"/>
    <property type="project" value="TreeGrafter"/>
</dbReference>
<dbReference type="InterPro" id="IPR020568">
    <property type="entry name" value="Ribosomal_Su5_D2-typ_SF"/>
</dbReference>
<dbReference type="AlphaFoldDB" id="A0A7R9BLB8"/>
<dbReference type="GO" id="GO:0000467">
    <property type="term" value="P:exonucleolytic trimming to generate mature 3'-end of 5.8S rRNA from tricistronic rRNA transcript (SSU-rRNA, 5.8S rRNA, LSU-rRNA)"/>
    <property type="evidence" value="ECO:0007669"/>
    <property type="project" value="TreeGrafter"/>
</dbReference>
<comment type="subcellular location">
    <subcellularLocation>
        <location evidence="1">Cytoplasm</location>
    </subcellularLocation>
    <subcellularLocation>
        <location evidence="2">Nucleus</location>
        <location evidence="2">Nucleolus</location>
    </subcellularLocation>
</comment>
<feature type="domain" description="Exoribonuclease phosphorolytic" evidence="12">
    <location>
        <begin position="375"/>
        <end position="411"/>
    </location>
</feature>
<dbReference type="GO" id="GO:0034476">
    <property type="term" value="P:U5 snRNA 3'-end processing"/>
    <property type="evidence" value="ECO:0007669"/>
    <property type="project" value="TreeGrafter"/>
</dbReference>
<evidence type="ECO:0000256" key="1">
    <source>
        <dbReference type="ARBA" id="ARBA00004496"/>
    </source>
</evidence>
<comment type="similarity">
    <text evidence="3">Belongs to the RNase PH family.</text>
</comment>
<dbReference type="InterPro" id="IPR036345">
    <property type="entry name" value="ExoRNase_PH_dom2_sf"/>
</dbReference>
<dbReference type="InterPro" id="IPR050590">
    <property type="entry name" value="Exosome_comp_Rrp42_subfam"/>
</dbReference>
<dbReference type="InterPro" id="IPR015847">
    <property type="entry name" value="ExoRNase_PH_dom2"/>
</dbReference>
<evidence type="ECO:0000256" key="10">
    <source>
        <dbReference type="SAM" id="MobiDB-lite"/>
    </source>
</evidence>
<dbReference type="GO" id="GO:0071028">
    <property type="term" value="P:nuclear mRNA surveillance"/>
    <property type="evidence" value="ECO:0007669"/>
    <property type="project" value="TreeGrafter"/>
</dbReference>
<dbReference type="GO" id="GO:0005730">
    <property type="term" value="C:nucleolus"/>
    <property type="evidence" value="ECO:0007669"/>
    <property type="project" value="UniProtKB-SubCell"/>
</dbReference>
<name>A0A7R9BLB8_9CRUS</name>
<dbReference type="GO" id="GO:0034475">
    <property type="term" value="P:U4 snRNA 3'-end processing"/>
    <property type="evidence" value="ECO:0007669"/>
    <property type="project" value="TreeGrafter"/>
</dbReference>
<evidence type="ECO:0000256" key="9">
    <source>
        <dbReference type="ARBA" id="ARBA00030617"/>
    </source>
</evidence>
<feature type="region of interest" description="Disordered" evidence="10">
    <location>
        <begin position="1"/>
        <end position="41"/>
    </location>
</feature>
<dbReference type="EMBL" id="CAJPEX010000660">
    <property type="protein sequence ID" value="CAG0916750.1"/>
    <property type="molecule type" value="Genomic_DNA"/>
</dbReference>
<evidence type="ECO:0000259" key="12">
    <source>
        <dbReference type="Pfam" id="PF03725"/>
    </source>
</evidence>
<keyword evidence="7" id="KW-0694">RNA-binding</keyword>
<evidence type="ECO:0000256" key="2">
    <source>
        <dbReference type="ARBA" id="ARBA00004604"/>
    </source>
</evidence>
<dbReference type="InterPro" id="IPR001247">
    <property type="entry name" value="ExoRNase_PH_dom1"/>
</dbReference>
<dbReference type="OrthoDB" id="45882at2759"/>
<evidence type="ECO:0000256" key="5">
    <source>
        <dbReference type="ARBA" id="ARBA00022552"/>
    </source>
</evidence>
<reference evidence="13" key="1">
    <citation type="submission" date="2020-11" db="EMBL/GenBank/DDBJ databases">
        <authorList>
            <person name="Tran Van P."/>
        </authorList>
    </citation>
    <scope>NUCLEOTIDE SEQUENCE</scope>
</reference>
<keyword evidence="5" id="KW-0698">rRNA processing</keyword>
<sequence>MQLLRTSARCPQEPGYLKKPGRRSGAPSCGDTENHNVPWQRPELIEQRSEKLDEPVKIFLVRRVQKLSGQPFWVKADMRKLKLFEWEDKEVILRNTARVNEILWRVKHLVQIIPVQLPENFQGSPDGCPTYKTQIKDNGVFTVPERLVPSTELEVAEKGLNAMDDGSVELGKVDDGIDISALRKIQPLDFFNKCLEKGLRMDCRKFIERRKLMLEVGGSSTADGFASVKFGDTVAICSIKAEFGKPQGHAPKSGWAIISVETNNVETQGDAGADAEDDMLEEQQVAECWLDDALNLAVDLRDLCIRPNELAWVLYVEIKSVSLDGNFRDVSTLALLLALQNVTLPVVAYNVEKKSIRILNSLVRLPVKRRLFPFTFVVEDSEFLFDPTADEEELSEGKVSVVLDEAGNLCSFESLGLLPSHIEPISRAVEESLKLLPALKTNVEEALEGAGAPVAVPDRVVVGPQSSIGSRDPVALTQVDAAVPDYQEEDVSMYDA</sequence>
<dbReference type="SUPFAM" id="SSF54211">
    <property type="entry name" value="Ribosomal protein S5 domain 2-like"/>
    <property type="match status" value="1"/>
</dbReference>
<accession>A0A7R9BLB8</accession>
<keyword evidence="4" id="KW-0963">Cytoplasm</keyword>
<dbReference type="EMBL" id="OA882697">
    <property type="protein sequence ID" value="CAD7276598.1"/>
    <property type="molecule type" value="Genomic_DNA"/>
</dbReference>
<dbReference type="Pfam" id="PF01138">
    <property type="entry name" value="RNase_PH"/>
    <property type="match status" value="1"/>
</dbReference>
<dbReference type="SUPFAM" id="SSF55666">
    <property type="entry name" value="Ribonuclease PH domain 2-like"/>
    <property type="match status" value="1"/>
</dbReference>
<dbReference type="GO" id="GO:0034473">
    <property type="term" value="P:U1 snRNA 3'-end processing"/>
    <property type="evidence" value="ECO:0007669"/>
    <property type="project" value="TreeGrafter"/>
</dbReference>
<evidence type="ECO:0000256" key="6">
    <source>
        <dbReference type="ARBA" id="ARBA00022835"/>
    </source>
</evidence>